<keyword evidence="1" id="KW-0812">Transmembrane</keyword>
<gene>
    <name evidence="3" type="ORF">JOQ06_017785</name>
</gene>
<name>A0AAD6F8X3_9TELE</name>
<keyword evidence="1" id="KW-0472">Membrane</keyword>
<proteinExistence type="predicted"/>
<keyword evidence="4" id="KW-1185">Reference proteome</keyword>
<keyword evidence="2" id="KW-0732">Signal</keyword>
<sequence length="154" mass="17301">MTHPIKTTLICNVLMPLSSLLAYMKMLKCLLSPNCLQPSSVTSCRATRSCCISWELDRKQERTPTTGRGDCNHETGEISKDWAQVCFSPNQLILGLHDDTHSHKDEHYAEGKDYLWKILGIIAGIYGFFLIERILSFLVPSQGHGHSDLPLARS</sequence>
<comment type="caution">
    <text evidence="3">The sequence shown here is derived from an EMBL/GenBank/DDBJ whole genome shotgun (WGS) entry which is preliminary data.</text>
</comment>
<feature type="chain" id="PRO_5042183731" evidence="2">
    <location>
        <begin position="23"/>
        <end position="154"/>
    </location>
</feature>
<evidence type="ECO:0000313" key="3">
    <source>
        <dbReference type="EMBL" id="KAJ4925047.1"/>
    </source>
</evidence>
<reference evidence="3" key="1">
    <citation type="submission" date="2022-11" db="EMBL/GenBank/DDBJ databases">
        <title>Chromosome-level genome of Pogonophryne albipinna.</title>
        <authorList>
            <person name="Jo E."/>
        </authorList>
    </citation>
    <scope>NUCLEOTIDE SEQUENCE</scope>
    <source>
        <strain evidence="3">SGF0006</strain>
        <tissue evidence="3">Muscle</tissue>
    </source>
</reference>
<keyword evidence="1" id="KW-1133">Transmembrane helix</keyword>
<evidence type="ECO:0000256" key="1">
    <source>
        <dbReference type="SAM" id="Phobius"/>
    </source>
</evidence>
<evidence type="ECO:0000256" key="2">
    <source>
        <dbReference type="SAM" id="SignalP"/>
    </source>
</evidence>
<dbReference type="Proteomes" id="UP001219934">
    <property type="component" value="Unassembled WGS sequence"/>
</dbReference>
<dbReference type="AlphaFoldDB" id="A0AAD6F8X3"/>
<dbReference type="EMBL" id="JAPTMU010000021">
    <property type="protein sequence ID" value="KAJ4925047.1"/>
    <property type="molecule type" value="Genomic_DNA"/>
</dbReference>
<feature type="transmembrane region" description="Helical" evidence="1">
    <location>
        <begin position="114"/>
        <end position="131"/>
    </location>
</feature>
<feature type="signal peptide" evidence="2">
    <location>
        <begin position="1"/>
        <end position="22"/>
    </location>
</feature>
<accession>A0AAD6F8X3</accession>
<evidence type="ECO:0000313" key="4">
    <source>
        <dbReference type="Proteomes" id="UP001219934"/>
    </source>
</evidence>
<protein>
    <submittedName>
        <fullName evidence="3">Uncharacterized protein</fullName>
    </submittedName>
</protein>
<organism evidence="3 4">
    <name type="scientific">Pogonophryne albipinna</name>
    <dbReference type="NCBI Taxonomy" id="1090488"/>
    <lineage>
        <taxon>Eukaryota</taxon>
        <taxon>Metazoa</taxon>
        <taxon>Chordata</taxon>
        <taxon>Craniata</taxon>
        <taxon>Vertebrata</taxon>
        <taxon>Euteleostomi</taxon>
        <taxon>Actinopterygii</taxon>
        <taxon>Neopterygii</taxon>
        <taxon>Teleostei</taxon>
        <taxon>Neoteleostei</taxon>
        <taxon>Acanthomorphata</taxon>
        <taxon>Eupercaria</taxon>
        <taxon>Perciformes</taxon>
        <taxon>Notothenioidei</taxon>
        <taxon>Pogonophryne</taxon>
    </lineage>
</organism>